<feature type="region of interest" description="Disordered" evidence="1">
    <location>
        <begin position="121"/>
        <end position="172"/>
    </location>
</feature>
<organism evidence="2 3">
    <name type="scientific">Cotesia glomerata</name>
    <name type="common">Lepidopteran parasitic wasp</name>
    <name type="synonym">Apanteles glomeratus</name>
    <dbReference type="NCBI Taxonomy" id="32391"/>
    <lineage>
        <taxon>Eukaryota</taxon>
        <taxon>Metazoa</taxon>
        <taxon>Ecdysozoa</taxon>
        <taxon>Arthropoda</taxon>
        <taxon>Hexapoda</taxon>
        <taxon>Insecta</taxon>
        <taxon>Pterygota</taxon>
        <taxon>Neoptera</taxon>
        <taxon>Endopterygota</taxon>
        <taxon>Hymenoptera</taxon>
        <taxon>Apocrita</taxon>
        <taxon>Ichneumonoidea</taxon>
        <taxon>Braconidae</taxon>
        <taxon>Microgastrinae</taxon>
        <taxon>Cotesia</taxon>
    </lineage>
</organism>
<protein>
    <submittedName>
        <fullName evidence="2">Uncharacterized protein</fullName>
    </submittedName>
</protein>
<feature type="region of interest" description="Disordered" evidence="1">
    <location>
        <begin position="56"/>
        <end position="87"/>
    </location>
</feature>
<feature type="compositionally biased region" description="Acidic residues" evidence="1">
    <location>
        <begin position="147"/>
        <end position="161"/>
    </location>
</feature>
<comment type="caution">
    <text evidence="2">The sequence shown here is derived from an EMBL/GenBank/DDBJ whole genome shotgun (WGS) entry which is preliminary data.</text>
</comment>
<name>A0AAV7J1A3_COTGL</name>
<dbReference type="Proteomes" id="UP000826195">
    <property type="component" value="Unassembled WGS sequence"/>
</dbReference>
<keyword evidence="3" id="KW-1185">Reference proteome</keyword>
<accession>A0AAV7J1A3</accession>
<gene>
    <name evidence="2" type="ORF">KQX54_011064</name>
</gene>
<dbReference type="AlphaFoldDB" id="A0AAV7J1A3"/>
<reference evidence="2 3" key="1">
    <citation type="journal article" date="2021" name="J. Hered.">
        <title>A chromosome-level genome assembly of the parasitoid wasp, Cotesia glomerata (Hymenoptera: Braconidae).</title>
        <authorList>
            <person name="Pinto B.J."/>
            <person name="Weis J.J."/>
            <person name="Gamble T."/>
            <person name="Ode P.J."/>
            <person name="Paul R."/>
            <person name="Zaspel J.M."/>
        </authorList>
    </citation>
    <scope>NUCLEOTIDE SEQUENCE [LARGE SCALE GENOMIC DNA]</scope>
    <source>
        <strain evidence="2">CgM1</strain>
    </source>
</reference>
<sequence length="291" mass="34109">MSYKSIDNVGSRQLRNRLRRLRECVNDVDQDQIAEHIVCNRNEEIIFPAVEVNHDNNDGMIRRENRSHDDSSSGDDDNFEPNFNNADDIVQNRNEEVIFPALEMNHDNNYRVLFRPEDMRPRENELNGDDNLGEDVFEQNFNNDDHNDVEDDEYENENEDPEYVHNRNQENNNNNINQNQPLFDGAPLTVGDSMLVILSLILLCHNLSMACVEDVIKAIELHCIPHGLKKNSLHKFKKYFQLDETEIIKHYYCKFCTRELVNKNEECPSCVQKKKLLLRPVTNYNSAKRNV</sequence>
<proteinExistence type="predicted"/>
<evidence type="ECO:0000313" key="2">
    <source>
        <dbReference type="EMBL" id="KAH0561011.1"/>
    </source>
</evidence>
<evidence type="ECO:0000256" key="1">
    <source>
        <dbReference type="SAM" id="MobiDB-lite"/>
    </source>
</evidence>
<feature type="compositionally biased region" description="Basic and acidic residues" evidence="1">
    <location>
        <begin position="56"/>
        <end position="71"/>
    </location>
</feature>
<feature type="compositionally biased region" description="Acidic residues" evidence="1">
    <location>
        <begin position="126"/>
        <end position="137"/>
    </location>
</feature>
<evidence type="ECO:0000313" key="3">
    <source>
        <dbReference type="Proteomes" id="UP000826195"/>
    </source>
</evidence>
<dbReference type="EMBL" id="JAHXZJ010000374">
    <property type="protein sequence ID" value="KAH0561011.1"/>
    <property type="molecule type" value="Genomic_DNA"/>
</dbReference>